<gene>
    <name evidence="2" type="ORF">A8975_1795</name>
</gene>
<evidence type="ECO:0000313" key="2">
    <source>
        <dbReference type="EMBL" id="TDY11953.1"/>
    </source>
</evidence>
<name>A0ABY2G547_9FLAO</name>
<dbReference type="PANTHER" id="PTHR33706">
    <property type="entry name" value="MORN VARIANT REPEAT PROTEIN"/>
    <property type="match status" value="1"/>
</dbReference>
<dbReference type="Gene3D" id="3.90.930.1">
    <property type="match status" value="1"/>
</dbReference>
<dbReference type="PANTHER" id="PTHR33706:SF1">
    <property type="entry name" value="TPR REPEAT PROTEIN"/>
    <property type="match status" value="1"/>
</dbReference>
<organism evidence="2 3">
    <name type="scientific">Meridianimaribacter flavus</name>
    <dbReference type="NCBI Taxonomy" id="571115"/>
    <lineage>
        <taxon>Bacteria</taxon>
        <taxon>Pseudomonadati</taxon>
        <taxon>Bacteroidota</taxon>
        <taxon>Flavobacteriia</taxon>
        <taxon>Flavobacteriales</taxon>
        <taxon>Flavobacteriaceae</taxon>
        <taxon>Meridianimaribacter</taxon>
    </lineage>
</organism>
<comment type="caution">
    <text evidence="2">The sequence shown here is derived from an EMBL/GenBank/DDBJ whole genome shotgun (WGS) entry which is preliminary data.</text>
</comment>
<dbReference type="EMBL" id="SOQZ01000003">
    <property type="protein sequence ID" value="TDY11953.1"/>
    <property type="molecule type" value="Genomic_DNA"/>
</dbReference>
<evidence type="ECO:0000313" key="3">
    <source>
        <dbReference type="Proteomes" id="UP000294930"/>
    </source>
</evidence>
<keyword evidence="3" id="KW-1185">Reference proteome</keyword>
<accession>A0ABY2G547</accession>
<reference evidence="2 3" key="1">
    <citation type="submission" date="2019-03" db="EMBL/GenBank/DDBJ databases">
        <title>Genomic Encyclopedia of Type Strains, Phase III (KMG-III): the genomes of soil and plant-associated and newly described type strains.</title>
        <authorList>
            <person name="Whitman W."/>
        </authorList>
    </citation>
    <scope>NUCLEOTIDE SEQUENCE [LARGE SCALE GENOMIC DNA]</scope>
    <source>
        <strain evidence="2 3">CGMCC 1.10957</strain>
    </source>
</reference>
<dbReference type="Proteomes" id="UP000294930">
    <property type="component" value="Unassembled WGS sequence"/>
</dbReference>
<keyword evidence="1" id="KW-0732">Signal</keyword>
<dbReference type="Gene3D" id="2.20.110.10">
    <property type="entry name" value="Histone H3 K4-specific methyltransferase SET7/9 N-terminal domain"/>
    <property type="match status" value="4"/>
</dbReference>
<dbReference type="SUPFAM" id="SSF82185">
    <property type="entry name" value="Histone H3 K4-specific methyltransferase SET7/9 N-terminal domain"/>
    <property type="match status" value="5"/>
</dbReference>
<feature type="chain" id="PRO_5046878824" evidence="1">
    <location>
        <begin position="32"/>
        <end position="800"/>
    </location>
</feature>
<protein>
    <submittedName>
        <fullName evidence="2">Antitoxin component YwqK of YwqJK toxin-antitoxin module</fullName>
    </submittedName>
</protein>
<proteinExistence type="predicted"/>
<sequence length="800" mass="93834">MILLLIKKINQSMKLRFLCACLCLFFSTVQAQKLSLNDLENICQKKNWESVNQFLMNKGWEYYESSKGDSESYNTITWSYDKSYDDKASAWFYLYTYEGFPNKVSYSVFNKPSYTAIQKSLSSKGYKLKDSEIEDNELISNYASSKFLLTISTEKREKDSYSSFDKSITAYSFTLIKKSSAYDPGNGLKKLYFDNSQQVEIIYNVKDGKFEGDYKGYYKNGNLRIEGVYKDDQKQGLWKDYDDQGNLVNVYNLNKGELDGKSIEYKPDGKIKKIEFFKKGILHGETIDYFYYEETNRIKVKLITNYSEGKLEGETKLIYFDEDQNQRVLSKVMFENDLKNGFAQEISEDTLIITTYKNDKLHGNFRRYRDLIKLLAGGIIQTDTTKLYLTDSGQYQNGLKTGYWKHYDLAGGLSEGNYSKDLKTGPWKFHYSRFYKDDNEDKEPYSQELYLVENYTNGMRNGLSERFSQLRYETYKCNEVDENNKPVDSCKRRIYTKLHLLANYKDDELHGEYVLKDSLGNLRYKGNYIYGKEHGEWIESYTIETEEDPIYVYKKGNYQSGAKDGKWIEYLNDEHILVESNYKYNLLNGLYTKYNLEGIKQEEKLFTSNELKELRVYDALGQNIEKVYKILSETQSAYKVRFINYFKEGGRFEADYHIAKPTEKVPHFDFKELFHKEMKGSSKSYQDGIVLLAHADGSISFKGNMYKTAMTGTWEHNYPKQNVKIITKYEDHSNKANSETYYTLDANQLFDGEFIYTDDDTGNYEERRIRDGLRNGTTTYYNKAGDKLKKEKYKDGILKD</sequence>
<feature type="signal peptide" evidence="1">
    <location>
        <begin position="1"/>
        <end position="31"/>
    </location>
</feature>
<evidence type="ECO:0000256" key="1">
    <source>
        <dbReference type="SAM" id="SignalP"/>
    </source>
</evidence>